<keyword evidence="4" id="KW-1185">Reference proteome</keyword>
<dbReference type="SUPFAM" id="SSF53850">
    <property type="entry name" value="Periplasmic binding protein-like II"/>
    <property type="match status" value="1"/>
</dbReference>
<dbReference type="PROSITE" id="PS51257">
    <property type="entry name" value="PROKAR_LIPOPROTEIN"/>
    <property type="match status" value="1"/>
</dbReference>
<reference evidence="3 4" key="1">
    <citation type="submission" date="2017-01" db="EMBL/GenBank/DDBJ databases">
        <authorList>
            <person name="Mah S.A."/>
            <person name="Swanson W.J."/>
            <person name="Moy G.W."/>
            <person name="Vacquier V.D."/>
        </authorList>
    </citation>
    <scope>NUCLEOTIDE SEQUENCE [LARGE SCALE GENOMIC DNA]</scope>
    <source>
        <strain evidence="3 4">CPCC 203464</strain>
    </source>
</reference>
<dbReference type="PANTHER" id="PTHR30006:SF2">
    <property type="entry name" value="ABC TRANSPORTER SUBSTRATE-BINDING PROTEIN"/>
    <property type="match status" value="1"/>
</dbReference>
<dbReference type="OrthoDB" id="366726at2"/>
<dbReference type="Pfam" id="PF13343">
    <property type="entry name" value="SBP_bac_6"/>
    <property type="match status" value="1"/>
</dbReference>
<dbReference type="GO" id="GO:0030288">
    <property type="term" value="C:outer membrane-bounded periplasmic space"/>
    <property type="evidence" value="ECO:0007669"/>
    <property type="project" value="TreeGrafter"/>
</dbReference>
<feature type="chain" id="PRO_5012071506" evidence="2">
    <location>
        <begin position="31"/>
        <end position="351"/>
    </location>
</feature>
<keyword evidence="1 2" id="KW-0732">Signal</keyword>
<protein>
    <submittedName>
        <fullName evidence="3">Thiamine transport system substrate-binding protein</fullName>
    </submittedName>
</protein>
<evidence type="ECO:0000313" key="4">
    <source>
        <dbReference type="Proteomes" id="UP000186218"/>
    </source>
</evidence>
<dbReference type="GO" id="GO:0030975">
    <property type="term" value="F:thiamine binding"/>
    <property type="evidence" value="ECO:0007669"/>
    <property type="project" value="InterPro"/>
</dbReference>
<dbReference type="InterPro" id="IPR005948">
    <property type="entry name" value="ThiB-like"/>
</dbReference>
<dbReference type="GO" id="GO:0030976">
    <property type="term" value="F:thiamine pyrophosphate binding"/>
    <property type="evidence" value="ECO:0007669"/>
    <property type="project" value="TreeGrafter"/>
</dbReference>
<proteinExistence type="predicted"/>
<organism evidence="3 4">
    <name type="scientific">Williamsia sterculiae</name>
    <dbReference type="NCBI Taxonomy" id="1344003"/>
    <lineage>
        <taxon>Bacteria</taxon>
        <taxon>Bacillati</taxon>
        <taxon>Actinomycetota</taxon>
        <taxon>Actinomycetes</taxon>
        <taxon>Mycobacteriales</taxon>
        <taxon>Nocardiaceae</taxon>
        <taxon>Williamsia</taxon>
    </lineage>
</organism>
<feature type="signal peptide" evidence="2">
    <location>
        <begin position="1"/>
        <end position="30"/>
    </location>
</feature>
<evidence type="ECO:0000256" key="1">
    <source>
        <dbReference type="ARBA" id="ARBA00022729"/>
    </source>
</evidence>
<name>A0A1N7FSE2_9NOCA</name>
<dbReference type="RefSeq" id="WP_076479507.1">
    <property type="nucleotide sequence ID" value="NZ_FTNT01000006.1"/>
</dbReference>
<dbReference type="EMBL" id="FTNT01000006">
    <property type="protein sequence ID" value="SIS03165.1"/>
    <property type="molecule type" value="Genomic_DNA"/>
</dbReference>
<evidence type="ECO:0000313" key="3">
    <source>
        <dbReference type="EMBL" id="SIS03165.1"/>
    </source>
</evidence>
<dbReference type="STRING" id="1344003.SAMN05445060_2238"/>
<dbReference type="Gene3D" id="3.40.190.10">
    <property type="entry name" value="Periplasmic binding protein-like II"/>
    <property type="match status" value="2"/>
</dbReference>
<dbReference type="AlphaFoldDB" id="A0A1N7FSE2"/>
<dbReference type="Proteomes" id="UP000186218">
    <property type="component" value="Unassembled WGS sequence"/>
</dbReference>
<gene>
    <name evidence="3" type="ORF">SAMN05445060_2238</name>
</gene>
<evidence type="ECO:0000256" key="2">
    <source>
        <dbReference type="SAM" id="SignalP"/>
    </source>
</evidence>
<dbReference type="PANTHER" id="PTHR30006">
    <property type="entry name" value="THIAMINE-BINDING PERIPLASMIC PROTEIN-RELATED"/>
    <property type="match status" value="1"/>
</dbReference>
<dbReference type="NCBIfam" id="TIGR01254">
    <property type="entry name" value="sfuA"/>
    <property type="match status" value="1"/>
</dbReference>
<sequence length="351" mass="37509">MLSRHRNQRTRSLPVRAVVVGLAAVLAAAAASGCGETDTATDTKVTLLTHDSFVLPQPVLDEFTKQTGLTLQLVTSGDAGQLASAISLTPGKPKADAVYGIDNTFASRPIKAGALDPYTPATATTGAADYTYGNGGELTAIDHSDVCVNVDPAWYRQRGQTPPTTIEQLTDPRYRGQMVALDPATSSPGLAFLFATIAAHPGDWQAYWGKLRANDVQIVSGWETAYNQEFSGAEGKGPKPIVVSYSSSPADNTATTALLDGCFRQVEYAGVLRGAGNTAGARKAVDFLLSDAVQRALPENDYVYPVQDGVPLPDSWAKFAPAPQKPLSLPEQQISDNREQWQQQWRTVMGR</sequence>
<dbReference type="GO" id="GO:0015888">
    <property type="term" value="P:thiamine transport"/>
    <property type="evidence" value="ECO:0007669"/>
    <property type="project" value="InterPro"/>
</dbReference>
<accession>A0A1N7FSE2</accession>